<evidence type="ECO:0000313" key="8">
    <source>
        <dbReference type="Proteomes" id="UP001501170"/>
    </source>
</evidence>
<evidence type="ECO:0000256" key="6">
    <source>
        <dbReference type="RuleBase" id="RU362030"/>
    </source>
</evidence>
<reference evidence="8" key="1">
    <citation type="journal article" date="2019" name="Int. J. Syst. Evol. Microbiol.">
        <title>The Global Catalogue of Microorganisms (GCM) 10K type strain sequencing project: providing services to taxonomists for standard genome sequencing and annotation.</title>
        <authorList>
            <consortium name="The Broad Institute Genomics Platform"/>
            <consortium name="The Broad Institute Genome Sequencing Center for Infectious Disease"/>
            <person name="Wu L."/>
            <person name="Ma J."/>
        </authorList>
    </citation>
    <scope>NUCLEOTIDE SEQUENCE [LARGE SCALE GENOMIC DNA]</scope>
    <source>
        <strain evidence="8">JCM 16227</strain>
    </source>
</reference>
<evidence type="ECO:0000256" key="1">
    <source>
        <dbReference type="ARBA" id="ARBA00003907"/>
    </source>
</evidence>
<dbReference type="SUPFAM" id="SSF53335">
    <property type="entry name" value="S-adenosyl-L-methionine-dependent methyltransferases"/>
    <property type="match status" value="1"/>
</dbReference>
<dbReference type="Gene3D" id="3.40.50.150">
    <property type="entry name" value="Vaccinia Virus protein VP39"/>
    <property type="match status" value="1"/>
</dbReference>
<name>A0ABP5UGC8_9ACTN</name>
<evidence type="ECO:0000256" key="5">
    <source>
        <dbReference type="ARBA" id="ARBA00022691"/>
    </source>
</evidence>
<dbReference type="Pfam" id="PF04072">
    <property type="entry name" value="LCM"/>
    <property type="match status" value="1"/>
</dbReference>
<dbReference type="InterPro" id="IPR011610">
    <property type="entry name" value="SAM_mthyl_Trfase_ML2640-like"/>
</dbReference>
<comment type="function">
    <text evidence="1 6">Exhibits S-adenosyl-L-methionine-dependent methyltransferase activity.</text>
</comment>
<dbReference type="InterPro" id="IPR007213">
    <property type="entry name" value="Ppm1/Ppm2/Tcmp"/>
</dbReference>
<evidence type="ECO:0000256" key="2">
    <source>
        <dbReference type="ARBA" id="ARBA00008138"/>
    </source>
</evidence>
<dbReference type="EC" id="2.1.1.-" evidence="6"/>
<keyword evidence="5 6" id="KW-0949">S-adenosyl-L-methionine</keyword>
<comment type="similarity">
    <text evidence="2 6">Belongs to the UPF0677 family.</text>
</comment>
<keyword evidence="4" id="KW-0808">Transferase</keyword>
<sequence>MTEQESSFSRTALLAQPEAPILAAARLTACARSRYAETLLAETGNDQVVVVGAGLDATALRLPTGRHRVWVVDRPGVLQWRARLFAQADLADTATSVAADLADGLRLGDLDNAGVDLIRPVTVLWLGVSMYLAPDECRRFLGDVSALADGSALVFDYHLSRELRDDAGRDYARAVAAMAGASGEPWQCAASPDSVAQWLTEYGWRVEADIDEADATDDGFFDRQQYLSPMRLVRLVHAVR</sequence>
<organism evidence="7 8">
    <name type="scientific">Gordonia cholesterolivorans</name>
    <dbReference type="NCBI Taxonomy" id="559625"/>
    <lineage>
        <taxon>Bacteria</taxon>
        <taxon>Bacillati</taxon>
        <taxon>Actinomycetota</taxon>
        <taxon>Actinomycetes</taxon>
        <taxon>Mycobacteriales</taxon>
        <taxon>Gordoniaceae</taxon>
        <taxon>Gordonia</taxon>
    </lineage>
</organism>
<evidence type="ECO:0000313" key="7">
    <source>
        <dbReference type="EMBL" id="GAA2379944.1"/>
    </source>
</evidence>
<protein>
    <recommendedName>
        <fullName evidence="6">S-adenosyl-L-methionine-dependent methyltransferase</fullName>
        <ecNumber evidence="6">2.1.1.-</ecNumber>
    </recommendedName>
</protein>
<keyword evidence="3 6" id="KW-0489">Methyltransferase</keyword>
<evidence type="ECO:0000256" key="4">
    <source>
        <dbReference type="ARBA" id="ARBA00022679"/>
    </source>
</evidence>
<dbReference type="RefSeq" id="WP_346076164.1">
    <property type="nucleotide sequence ID" value="NZ_BAAARB010000009.1"/>
</dbReference>
<evidence type="ECO:0000256" key="3">
    <source>
        <dbReference type="ARBA" id="ARBA00022603"/>
    </source>
</evidence>
<dbReference type="Proteomes" id="UP001501170">
    <property type="component" value="Unassembled WGS sequence"/>
</dbReference>
<dbReference type="PANTHER" id="PTHR43619:SF2">
    <property type="entry name" value="S-ADENOSYL-L-METHIONINE-DEPENDENT METHYLTRANSFERASES SUPERFAMILY PROTEIN"/>
    <property type="match status" value="1"/>
</dbReference>
<dbReference type="PANTHER" id="PTHR43619">
    <property type="entry name" value="S-ADENOSYL-L-METHIONINE-DEPENDENT METHYLTRANSFERASE YKTD-RELATED"/>
    <property type="match status" value="1"/>
</dbReference>
<comment type="caution">
    <text evidence="7">The sequence shown here is derived from an EMBL/GenBank/DDBJ whole genome shotgun (WGS) entry which is preliminary data.</text>
</comment>
<proteinExistence type="inferred from homology"/>
<dbReference type="NCBIfam" id="TIGR00027">
    <property type="entry name" value="mthyl_TIGR00027"/>
    <property type="match status" value="1"/>
</dbReference>
<keyword evidence="8" id="KW-1185">Reference proteome</keyword>
<dbReference type="EMBL" id="BAAARB010000009">
    <property type="protein sequence ID" value="GAA2379944.1"/>
    <property type="molecule type" value="Genomic_DNA"/>
</dbReference>
<accession>A0ABP5UGC8</accession>
<gene>
    <name evidence="7" type="ORF">GCM10009855_20010</name>
</gene>
<dbReference type="InterPro" id="IPR029063">
    <property type="entry name" value="SAM-dependent_MTases_sf"/>
</dbReference>